<dbReference type="SMR" id="A0A314L9R4"/>
<dbReference type="Proteomes" id="UP000187609">
    <property type="component" value="Unassembled WGS sequence"/>
</dbReference>
<reference evidence="5" key="1">
    <citation type="submission" date="2016-11" db="EMBL/GenBank/DDBJ databases">
        <title>The genome of Nicotiana attenuata.</title>
        <authorList>
            <person name="Xu S."/>
            <person name="Brockmoeller T."/>
            <person name="Gaquerel E."/>
            <person name="Navarro A."/>
            <person name="Kuhl H."/>
            <person name="Gase K."/>
            <person name="Ling Z."/>
            <person name="Zhou W."/>
            <person name="Kreitzer C."/>
            <person name="Stanke M."/>
            <person name="Tang H."/>
            <person name="Lyons E."/>
            <person name="Pandey P."/>
            <person name="Pandey S.P."/>
            <person name="Timmermann B."/>
            <person name="Baldwin I.T."/>
        </authorList>
    </citation>
    <scope>NUCLEOTIDE SEQUENCE [LARGE SCALE GENOMIC DNA]</scope>
    <source>
        <strain evidence="5">UT</strain>
    </source>
</reference>
<dbReference type="SUPFAM" id="SSF54695">
    <property type="entry name" value="POZ domain"/>
    <property type="match status" value="1"/>
</dbReference>
<dbReference type="InterPro" id="IPR016073">
    <property type="entry name" value="Skp1_comp_POZ"/>
</dbReference>
<evidence type="ECO:0000256" key="3">
    <source>
        <dbReference type="ARBA" id="ARBA00022786"/>
    </source>
</evidence>
<dbReference type="InterPro" id="IPR001232">
    <property type="entry name" value="SKP1-like"/>
</dbReference>
<dbReference type="Gramene" id="OIT38521">
    <property type="protein sequence ID" value="OIT38521"/>
    <property type="gene ID" value="A4A49_54334"/>
</dbReference>
<dbReference type="AlphaFoldDB" id="A0A314L9R4"/>
<dbReference type="PANTHER" id="PTHR11165">
    <property type="entry name" value="SKP1"/>
    <property type="match status" value="1"/>
</dbReference>
<dbReference type="GO" id="GO:0006511">
    <property type="term" value="P:ubiquitin-dependent protein catabolic process"/>
    <property type="evidence" value="ECO:0007669"/>
    <property type="project" value="InterPro"/>
</dbReference>
<dbReference type="InterPro" id="IPR036296">
    <property type="entry name" value="SKP1-like_dim_sf"/>
</dbReference>
<sequence length="124" mass="13953">MLTLTSSDGVTFEVPKTVACQSETIRRICSDIEDDAITIPLIDISSIILRELIQYLETSITDEWIAFKNFKAQLVNVDLEKLKAFVKAAAFLELHDLAEVAAETIKPMFNTDNKDSIIRAFPNF</sequence>
<evidence type="ECO:0000313" key="6">
    <source>
        <dbReference type="Proteomes" id="UP000187609"/>
    </source>
</evidence>
<dbReference type="GO" id="GO:0016567">
    <property type="term" value="P:protein ubiquitination"/>
    <property type="evidence" value="ECO:0007669"/>
    <property type="project" value="UniProtKB-UniPathway"/>
</dbReference>
<dbReference type="STRING" id="49451.A0A314L9R4"/>
<dbReference type="EMBL" id="MJEQ01000200">
    <property type="protein sequence ID" value="OIT38521.1"/>
    <property type="molecule type" value="Genomic_DNA"/>
</dbReference>
<proteinExistence type="inferred from homology"/>
<protein>
    <recommendedName>
        <fullName evidence="4">SKP1 component POZ domain-containing protein</fullName>
    </recommendedName>
</protein>
<dbReference type="SMART" id="SM00512">
    <property type="entry name" value="Skp1"/>
    <property type="match status" value="1"/>
</dbReference>
<keyword evidence="6" id="KW-1185">Reference proteome</keyword>
<dbReference type="KEGG" id="nau:109239303"/>
<organism evidence="5 6">
    <name type="scientific">Nicotiana attenuata</name>
    <name type="common">Coyote tobacco</name>
    <dbReference type="NCBI Taxonomy" id="49451"/>
    <lineage>
        <taxon>Eukaryota</taxon>
        <taxon>Viridiplantae</taxon>
        <taxon>Streptophyta</taxon>
        <taxon>Embryophyta</taxon>
        <taxon>Tracheophyta</taxon>
        <taxon>Spermatophyta</taxon>
        <taxon>Magnoliopsida</taxon>
        <taxon>eudicotyledons</taxon>
        <taxon>Gunneridae</taxon>
        <taxon>Pentapetalae</taxon>
        <taxon>asterids</taxon>
        <taxon>lamiids</taxon>
        <taxon>Solanales</taxon>
        <taxon>Solanaceae</taxon>
        <taxon>Nicotianoideae</taxon>
        <taxon>Nicotianeae</taxon>
        <taxon>Nicotiana</taxon>
    </lineage>
</organism>
<comment type="similarity">
    <text evidence="2">Belongs to the SKP1 family.</text>
</comment>
<evidence type="ECO:0000256" key="1">
    <source>
        <dbReference type="ARBA" id="ARBA00004906"/>
    </source>
</evidence>
<keyword evidence="3" id="KW-0833">Ubl conjugation pathway</keyword>
<comment type="caution">
    <text evidence="5">The sequence shown here is derived from an EMBL/GenBank/DDBJ whole genome shotgun (WGS) entry which is preliminary data.</text>
</comment>
<evidence type="ECO:0000259" key="4">
    <source>
        <dbReference type="Pfam" id="PF03931"/>
    </source>
</evidence>
<name>A0A314L9R4_NICAT</name>
<dbReference type="SUPFAM" id="SSF81382">
    <property type="entry name" value="Skp1 dimerisation domain-like"/>
    <property type="match status" value="1"/>
</dbReference>
<evidence type="ECO:0000256" key="2">
    <source>
        <dbReference type="ARBA" id="ARBA00009993"/>
    </source>
</evidence>
<dbReference type="Pfam" id="PF03931">
    <property type="entry name" value="Skp1_POZ"/>
    <property type="match status" value="1"/>
</dbReference>
<dbReference type="InterPro" id="IPR016897">
    <property type="entry name" value="SKP1"/>
</dbReference>
<feature type="domain" description="SKP1 component POZ" evidence="4">
    <location>
        <begin position="1"/>
        <end position="57"/>
    </location>
</feature>
<evidence type="ECO:0000313" key="5">
    <source>
        <dbReference type="EMBL" id="OIT38521.1"/>
    </source>
</evidence>
<gene>
    <name evidence="5" type="ORF">A4A49_54334</name>
</gene>
<dbReference type="GO" id="GO:0009867">
    <property type="term" value="P:jasmonic acid mediated signaling pathway"/>
    <property type="evidence" value="ECO:0007669"/>
    <property type="project" value="UniProtKB-ARBA"/>
</dbReference>
<accession>A0A314L9R4</accession>
<dbReference type="UniPathway" id="UPA00143"/>
<dbReference type="Gene3D" id="3.30.710.10">
    <property type="entry name" value="Potassium Channel Kv1.1, Chain A"/>
    <property type="match status" value="1"/>
</dbReference>
<comment type="pathway">
    <text evidence="1">Protein modification; protein ubiquitination.</text>
</comment>
<dbReference type="InterPro" id="IPR011333">
    <property type="entry name" value="SKP1/BTB/POZ_sf"/>
</dbReference>
<dbReference type="OrthoDB" id="10459610at2759"/>